<evidence type="ECO:0000313" key="1">
    <source>
        <dbReference type="EMBL" id="JAH13779.1"/>
    </source>
</evidence>
<protein>
    <submittedName>
        <fullName evidence="1">Uncharacterized protein</fullName>
    </submittedName>
</protein>
<reference evidence="1" key="1">
    <citation type="submission" date="2014-11" db="EMBL/GenBank/DDBJ databases">
        <authorList>
            <person name="Amaro Gonzalez C."/>
        </authorList>
    </citation>
    <scope>NUCLEOTIDE SEQUENCE</scope>
</reference>
<reference evidence="1" key="2">
    <citation type="journal article" date="2015" name="Fish Shellfish Immunol.">
        <title>Early steps in the European eel (Anguilla anguilla)-Vibrio vulnificus interaction in the gills: Role of the RtxA13 toxin.</title>
        <authorList>
            <person name="Callol A."/>
            <person name="Pajuelo D."/>
            <person name="Ebbesson L."/>
            <person name="Teles M."/>
            <person name="MacKenzie S."/>
            <person name="Amaro C."/>
        </authorList>
    </citation>
    <scope>NUCLEOTIDE SEQUENCE</scope>
</reference>
<proteinExistence type="predicted"/>
<sequence length="9" mass="1116">MWDTTKSTF</sequence>
<name>A0A0E9QAL0_ANGAN</name>
<accession>A0A0E9QAL0</accession>
<dbReference type="EMBL" id="GBXM01094798">
    <property type="protein sequence ID" value="JAH13779.1"/>
    <property type="molecule type" value="Transcribed_RNA"/>
</dbReference>
<organism evidence="1">
    <name type="scientific">Anguilla anguilla</name>
    <name type="common">European freshwater eel</name>
    <name type="synonym">Muraena anguilla</name>
    <dbReference type="NCBI Taxonomy" id="7936"/>
    <lineage>
        <taxon>Eukaryota</taxon>
        <taxon>Metazoa</taxon>
        <taxon>Chordata</taxon>
        <taxon>Craniata</taxon>
        <taxon>Vertebrata</taxon>
        <taxon>Euteleostomi</taxon>
        <taxon>Actinopterygii</taxon>
        <taxon>Neopterygii</taxon>
        <taxon>Teleostei</taxon>
        <taxon>Anguilliformes</taxon>
        <taxon>Anguillidae</taxon>
        <taxon>Anguilla</taxon>
    </lineage>
</organism>